<feature type="compositionally biased region" description="Polar residues" evidence="1">
    <location>
        <begin position="290"/>
        <end position="300"/>
    </location>
</feature>
<protein>
    <submittedName>
        <fullName evidence="2">Uncharacterized protein</fullName>
    </submittedName>
</protein>
<dbReference type="KEGG" id="pbs:Plabr_2275"/>
<dbReference type="Proteomes" id="UP000006860">
    <property type="component" value="Chromosome"/>
</dbReference>
<proteinExistence type="predicted"/>
<evidence type="ECO:0000256" key="1">
    <source>
        <dbReference type="SAM" id="MobiDB-lite"/>
    </source>
</evidence>
<name>F0SLV2_RUBBR</name>
<dbReference type="AlphaFoldDB" id="F0SLV2"/>
<feature type="region of interest" description="Disordered" evidence="1">
    <location>
        <begin position="271"/>
        <end position="300"/>
    </location>
</feature>
<dbReference type="RefSeq" id="WP_013628601.1">
    <property type="nucleotide sequence ID" value="NC_015174.1"/>
</dbReference>
<reference evidence="3" key="1">
    <citation type="submission" date="2011-02" db="EMBL/GenBank/DDBJ databases">
        <title>The complete genome of Planctomyces brasiliensis DSM 5305.</title>
        <authorList>
            <person name="Lucas S."/>
            <person name="Copeland A."/>
            <person name="Lapidus A."/>
            <person name="Bruce D."/>
            <person name="Goodwin L."/>
            <person name="Pitluck S."/>
            <person name="Kyrpides N."/>
            <person name="Mavromatis K."/>
            <person name="Pagani I."/>
            <person name="Ivanova N."/>
            <person name="Ovchinnikova G."/>
            <person name="Lu M."/>
            <person name="Detter J.C."/>
            <person name="Han C."/>
            <person name="Land M."/>
            <person name="Hauser L."/>
            <person name="Markowitz V."/>
            <person name="Cheng J.-F."/>
            <person name="Hugenholtz P."/>
            <person name="Woyke T."/>
            <person name="Wu D."/>
            <person name="Tindall B."/>
            <person name="Pomrenke H.G."/>
            <person name="Brambilla E."/>
            <person name="Klenk H.-P."/>
            <person name="Eisen J.A."/>
        </authorList>
    </citation>
    <scope>NUCLEOTIDE SEQUENCE [LARGE SCALE GENOMIC DNA]</scope>
    <source>
        <strain evidence="3">ATCC 49424 / DSM 5305 / JCM 21570 / NBRC 103401 / IFAM 1448</strain>
    </source>
</reference>
<organism evidence="2 3">
    <name type="scientific">Rubinisphaera brasiliensis (strain ATCC 49424 / DSM 5305 / JCM 21570 / IAM 15109 / NBRC 103401 / IFAM 1448)</name>
    <name type="common">Planctomyces brasiliensis</name>
    <dbReference type="NCBI Taxonomy" id="756272"/>
    <lineage>
        <taxon>Bacteria</taxon>
        <taxon>Pseudomonadati</taxon>
        <taxon>Planctomycetota</taxon>
        <taxon>Planctomycetia</taxon>
        <taxon>Planctomycetales</taxon>
        <taxon>Planctomycetaceae</taxon>
        <taxon>Rubinisphaera</taxon>
    </lineage>
</organism>
<keyword evidence="3" id="KW-1185">Reference proteome</keyword>
<dbReference type="EMBL" id="CP002546">
    <property type="protein sequence ID" value="ADY59877.1"/>
    <property type="molecule type" value="Genomic_DNA"/>
</dbReference>
<gene>
    <name evidence="2" type="ordered locus">Plabr_2275</name>
</gene>
<evidence type="ECO:0000313" key="2">
    <source>
        <dbReference type="EMBL" id="ADY59877.1"/>
    </source>
</evidence>
<sequence length="300" mass="33371">MRWPVLLTIALSVVAIGVEQRPVLGQLFPGLSRGCGGCGSCDTCVPPRIMRRMCRKCFKPSCVCPPVIPPAPCAPPVCPTYETRMHPRRVVNYTMVPKTVCRREAYCETVPVTTYKQVVITVPQTEYRSVMRHRMVADQVMVPQKCVSTVWEPRLHRTFRPVCPMPCPPVAPPILDGCTTDIGPHMYGSPEIMPQATPMPQTYPSQPTLTVPSTPYLSTPQENLKVPNPMEDPAFKPTNPGDSQSYYTPWQSVPSRSQYFEGTAEYDGYRTLGSTPVQTAHPGGKFQPAPSASTVWQYRK</sequence>
<dbReference type="STRING" id="756272.Plabr_2275"/>
<dbReference type="HOGENOM" id="CLU_927140_0_0_0"/>
<evidence type="ECO:0000313" key="3">
    <source>
        <dbReference type="Proteomes" id="UP000006860"/>
    </source>
</evidence>
<dbReference type="OrthoDB" id="288438at2"/>
<accession>F0SLV2</accession>